<proteinExistence type="predicted"/>
<name>A0ACB8TA36_9AGAM</name>
<sequence length="438" mass="49236">MSTLSDRQQDDLHKAILDYLTTAGFTKTFDQFREEAKLPDFQPDLGQKSNGLLVKKWTSVIRMQKKILDLETRLQEALHDNSALAMQPAGFSRRNNPDWLPTASSSKHSLTGHRDCVNAVAFHPVYSVLVSASDDSTMKVWDWETGEMERTLKGHTKRVTDCEYDSKGKSLVSCAYDLFIKLWNVDNDYQNFATLRGHEHSVSSARFLPGDDRIISSSRDQTVRIWEIATTHCIKVIRPHSDWIRCAIPSLDGKYIVTCSMDHTARVVELATGTTKAEMRGHDNVVEAAIFVPRNAVPAIRELIGQKTGTAQPAITEAISIAYVVTSSRDKQIKIWDAIRGQCLHTLIGHDDWVRALVFHPNGRYLLSAADDHTIRIWELKTGRCIRKIEAHERFVASLAWGRQTLSSSDPNTKGNEPLLMNVLASGSSDQTLKIWAP</sequence>
<dbReference type="EMBL" id="MU277196">
    <property type="protein sequence ID" value="KAI0065041.1"/>
    <property type="molecule type" value="Genomic_DNA"/>
</dbReference>
<organism evidence="1 2">
    <name type="scientific">Artomyces pyxidatus</name>
    <dbReference type="NCBI Taxonomy" id="48021"/>
    <lineage>
        <taxon>Eukaryota</taxon>
        <taxon>Fungi</taxon>
        <taxon>Dikarya</taxon>
        <taxon>Basidiomycota</taxon>
        <taxon>Agaricomycotina</taxon>
        <taxon>Agaricomycetes</taxon>
        <taxon>Russulales</taxon>
        <taxon>Auriscalpiaceae</taxon>
        <taxon>Artomyces</taxon>
    </lineage>
</organism>
<comment type="caution">
    <text evidence="1">The sequence shown here is derived from an EMBL/GenBank/DDBJ whole genome shotgun (WGS) entry which is preliminary data.</text>
</comment>
<reference evidence="1" key="2">
    <citation type="journal article" date="2022" name="New Phytol.">
        <title>Evolutionary transition to the ectomycorrhizal habit in the genomes of a hyperdiverse lineage of mushroom-forming fungi.</title>
        <authorList>
            <person name="Looney B."/>
            <person name="Miyauchi S."/>
            <person name="Morin E."/>
            <person name="Drula E."/>
            <person name="Courty P.E."/>
            <person name="Kohler A."/>
            <person name="Kuo A."/>
            <person name="LaButti K."/>
            <person name="Pangilinan J."/>
            <person name="Lipzen A."/>
            <person name="Riley R."/>
            <person name="Andreopoulos W."/>
            <person name="He G."/>
            <person name="Johnson J."/>
            <person name="Nolan M."/>
            <person name="Tritt A."/>
            <person name="Barry K.W."/>
            <person name="Grigoriev I.V."/>
            <person name="Nagy L.G."/>
            <person name="Hibbett D."/>
            <person name="Henrissat B."/>
            <person name="Matheny P.B."/>
            <person name="Labbe J."/>
            <person name="Martin F.M."/>
        </authorList>
    </citation>
    <scope>NUCLEOTIDE SEQUENCE</scope>
    <source>
        <strain evidence="1">HHB10654</strain>
    </source>
</reference>
<gene>
    <name evidence="1" type="ORF">BV25DRAFT_1799196</name>
</gene>
<protein>
    <submittedName>
        <fullName evidence="1">Dynein regulator</fullName>
    </submittedName>
</protein>
<reference evidence="1" key="1">
    <citation type="submission" date="2021-03" db="EMBL/GenBank/DDBJ databases">
        <authorList>
            <consortium name="DOE Joint Genome Institute"/>
            <person name="Ahrendt S."/>
            <person name="Looney B.P."/>
            <person name="Miyauchi S."/>
            <person name="Morin E."/>
            <person name="Drula E."/>
            <person name="Courty P.E."/>
            <person name="Chicoki N."/>
            <person name="Fauchery L."/>
            <person name="Kohler A."/>
            <person name="Kuo A."/>
            <person name="Labutti K."/>
            <person name="Pangilinan J."/>
            <person name="Lipzen A."/>
            <person name="Riley R."/>
            <person name="Andreopoulos W."/>
            <person name="He G."/>
            <person name="Johnson J."/>
            <person name="Barry K.W."/>
            <person name="Grigoriev I.V."/>
            <person name="Nagy L."/>
            <person name="Hibbett D."/>
            <person name="Henrissat B."/>
            <person name="Matheny P.B."/>
            <person name="Labbe J."/>
            <person name="Martin F."/>
        </authorList>
    </citation>
    <scope>NUCLEOTIDE SEQUENCE</scope>
    <source>
        <strain evidence="1">HHB10654</strain>
    </source>
</reference>
<dbReference type="Proteomes" id="UP000814140">
    <property type="component" value="Unassembled WGS sequence"/>
</dbReference>
<evidence type="ECO:0000313" key="1">
    <source>
        <dbReference type="EMBL" id="KAI0065041.1"/>
    </source>
</evidence>
<accession>A0ACB8TA36</accession>
<keyword evidence="2" id="KW-1185">Reference proteome</keyword>
<evidence type="ECO:0000313" key="2">
    <source>
        <dbReference type="Proteomes" id="UP000814140"/>
    </source>
</evidence>